<protein>
    <submittedName>
        <fullName evidence="6">THO complex subunit 7</fullName>
    </submittedName>
</protein>
<dbReference type="GO" id="GO:0006397">
    <property type="term" value="P:mRNA processing"/>
    <property type="evidence" value="ECO:0007669"/>
    <property type="project" value="InterPro"/>
</dbReference>
<keyword evidence="2" id="KW-0539">Nucleus</keyword>
<feature type="compositionally biased region" description="Acidic residues" evidence="4">
    <location>
        <begin position="186"/>
        <end position="221"/>
    </location>
</feature>
<dbReference type="WBParaSite" id="maker-unitig_18141-snap-gene-0.1-mRNA-1">
    <property type="protein sequence ID" value="maker-unitig_18141-snap-gene-0.1-mRNA-1"/>
    <property type="gene ID" value="maker-unitig_18141-snap-gene-0.1"/>
</dbReference>
<keyword evidence="5" id="KW-1185">Reference proteome</keyword>
<proteinExistence type="predicted"/>
<evidence type="ECO:0000256" key="4">
    <source>
        <dbReference type="SAM" id="MobiDB-lite"/>
    </source>
</evidence>
<keyword evidence="3" id="KW-0175">Coiled coil</keyword>
<comment type="subcellular location">
    <subcellularLocation>
        <location evidence="1">Nucleus</location>
    </subcellularLocation>
</comment>
<dbReference type="Proteomes" id="UP000095280">
    <property type="component" value="Unplaced"/>
</dbReference>
<dbReference type="AlphaFoldDB" id="A0A1I8F3E1"/>
<reference evidence="6" key="1">
    <citation type="submission" date="2016-11" db="UniProtKB">
        <authorList>
            <consortium name="WormBaseParasite"/>
        </authorList>
    </citation>
    <scope>IDENTIFICATION</scope>
</reference>
<organism evidence="5 6">
    <name type="scientific">Macrostomum lignano</name>
    <dbReference type="NCBI Taxonomy" id="282301"/>
    <lineage>
        <taxon>Eukaryota</taxon>
        <taxon>Metazoa</taxon>
        <taxon>Spiralia</taxon>
        <taxon>Lophotrochozoa</taxon>
        <taxon>Platyhelminthes</taxon>
        <taxon>Rhabditophora</taxon>
        <taxon>Macrostomorpha</taxon>
        <taxon>Macrostomida</taxon>
        <taxon>Macrostomidae</taxon>
        <taxon>Macrostomum</taxon>
    </lineage>
</organism>
<feature type="region of interest" description="Disordered" evidence="4">
    <location>
        <begin position="271"/>
        <end position="300"/>
    </location>
</feature>
<evidence type="ECO:0000313" key="6">
    <source>
        <dbReference type="WBParaSite" id="maker-unitig_18141-snap-gene-0.1-mRNA-1"/>
    </source>
</evidence>
<feature type="region of interest" description="Disordered" evidence="4">
    <location>
        <begin position="185"/>
        <end position="230"/>
    </location>
</feature>
<name>A0A1I8F3E1_9PLAT</name>
<dbReference type="GO" id="GO:0000445">
    <property type="term" value="C:THO complex part of transcription export complex"/>
    <property type="evidence" value="ECO:0007669"/>
    <property type="project" value="InterPro"/>
</dbReference>
<evidence type="ECO:0000313" key="5">
    <source>
        <dbReference type="Proteomes" id="UP000095280"/>
    </source>
</evidence>
<evidence type="ECO:0000256" key="3">
    <source>
        <dbReference type="SAM" id="Coils"/>
    </source>
</evidence>
<feature type="coiled-coil region" evidence="3">
    <location>
        <begin position="88"/>
        <end position="115"/>
    </location>
</feature>
<dbReference type="InterPro" id="IPR008501">
    <property type="entry name" value="THOC7/Mft1"/>
</dbReference>
<feature type="compositionally biased region" description="Basic and acidic residues" evidence="4">
    <location>
        <begin position="290"/>
        <end position="300"/>
    </location>
</feature>
<evidence type="ECO:0000256" key="1">
    <source>
        <dbReference type="ARBA" id="ARBA00004123"/>
    </source>
</evidence>
<dbReference type="Pfam" id="PF05615">
    <property type="entry name" value="THOC7"/>
    <property type="match status" value="1"/>
</dbReference>
<sequence>MPLQAVTEEEVIKRRLLVEGDSGREDKKLQYATRQLAAWLEAAPAPAKDGQTLQQLLVHVAQLEAAMGRAARAEEVNRTEQQHYRALGDQVAEEIQAAEARIVQLQSELETAMQCRRNRQEYDTQAGVILGHPDRASSEARLAEMGARLASLRQTDRRLGARLEARRRQCRLLAAALRDFSSAAAFEEDEGGESGDATDLEVEPPDASVEPEEAAANDEDKDVAASLHSQQAASSGGAAAAAASAAGSTSGGCGSASRLRVVCVVDQTAPLGTAAPASPSLTSTAPRQKAFADVERACKR</sequence>
<accession>A0A1I8F3E1</accession>
<evidence type="ECO:0000256" key="2">
    <source>
        <dbReference type="ARBA" id="ARBA00023242"/>
    </source>
</evidence>
<feature type="compositionally biased region" description="Low complexity" evidence="4">
    <location>
        <begin position="273"/>
        <end position="286"/>
    </location>
</feature>